<dbReference type="Proteomes" id="UP000646484">
    <property type="component" value="Unassembled WGS sequence"/>
</dbReference>
<keyword evidence="2" id="KW-1185">Reference proteome</keyword>
<proteinExistence type="predicted"/>
<sequence>MKTKSYIVLLFCIMAGMYSCYDDDSTLGRNNVSKVSISAAYDTLTTYFGEELVVNHVKVEQSGEELPLTYEWAYGELNMSSGALKPYPIKDTLHVVSTELELNYAFRKLGTFGLRLKVDNGETTEFKYFVLQIDTEYAEGITMLSKNSEGKGRLSFMKTLTREEISAGKEPYFQDDIMEVCNPDMELKNVTDMIQHDGRLMISSGSDARIYNMDSRTFGIEMASSFAARFPNAALQQFIGISSQDNMHVYSSDGRAYVYETMLDELLVLDAFADLDVDAGIPYNKPVFVNYENSTYYIASTSKYIVTSGSNFADLDIIQTCFIGTNLYIFATRKDDPSKVYIGRTTSSSFGKPTAANMKEYTAMGEICMDRNSILVGVKPHTCVYYTYKNAIYRYKPYEELPTQPVITVPDGMEIKTLSLDPDHGYLYVGVYEKNSTETLKGSLYIYDTENSRLVEMHKNIGDEPVTVIYKERV</sequence>
<organism evidence="1 2">
    <name type="scientific">Butyricimonas hominis</name>
    <dbReference type="NCBI Taxonomy" id="2763032"/>
    <lineage>
        <taxon>Bacteria</taxon>
        <taxon>Pseudomonadati</taxon>
        <taxon>Bacteroidota</taxon>
        <taxon>Bacteroidia</taxon>
        <taxon>Bacteroidales</taxon>
        <taxon>Odoribacteraceae</taxon>
        <taxon>Butyricimonas</taxon>
    </lineage>
</organism>
<evidence type="ECO:0000313" key="1">
    <source>
        <dbReference type="EMBL" id="MBC5620941.1"/>
    </source>
</evidence>
<evidence type="ECO:0008006" key="3">
    <source>
        <dbReference type="Google" id="ProtNLM"/>
    </source>
</evidence>
<name>A0ABR7CZ43_9BACT</name>
<gene>
    <name evidence="1" type="ORF">H8S64_07515</name>
</gene>
<dbReference type="RefSeq" id="WP_186975596.1">
    <property type="nucleotide sequence ID" value="NZ_JACOOH010000003.1"/>
</dbReference>
<dbReference type="SUPFAM" id="SSF82171">
    <property type="entry name" value="DPP6 N-terminal domain-like"/>
    <property type="match status" value="1"/>
</dbReference>
<protein>
    <recommendedName>
        <fullName evidence="3">PKD domain-containing protein</fullName>
    </recommendedName>
</protein>
<evidence type="ECO:0000313" key="2">
    <source>
        <dbReference type="Proteomes" id="UP000646484"/>
    </source>
</evidence>
<reference evidence="1 2" key="1">
    <citation type="submission" date="2020-08" db="EMBL/GenBank/DDBJ databases">
        <title>Genome public.</title>
        <authorList>
            <person name="Liu C."/>
            <person name="Sun Q."/>
        </authorList>
    </citation>
    <scope>NUCLEOTIDE SEQUENCE [LARGE SCALE GENOMIC DNA]</scope>
    <source>
        <strain evidence="1 2">NSJ-56</strain>
    </source>
</reference>
<dbReference type="PROSITE" id="PS51257">
    <property type="entry name" value="PROKAR_LIPOPROTEIN"/>
    <property type="match status" value="1"/>
</dbReference>
<accession>A0ABR7CZ43</accession>
<comment type="caution">
    <text evidence="1">The sequence shown here is derived from an EMBL/GenBank/DDBJ whole genome shotgun (WGS) entry which is preliminary data.</text>
</comment>
<dbReference type="EMBL" id="JACOOH010000003">
    <property type="protein sequence ID" value="MBC5620941.1"/>
    <property type="molecule type" value="Genomic_DNA"/>
</dbReference>